<dbReference type="PANTHER" id="PTHR11346">
    <property type="entry name" value="GALECTIN"/>
    <property type="match status" value="1"/>
</dbReference>
<dbReference type="CDD" id="cd00070">
    <property type="entry name" value="GLECT"/>
    <property type="match status" value="1"/>
</dbReference>
<accession>A0AAW1N4N7</accession>
<dbReference type="InterPro" id="IPR001079">
    <property type="entry name" value="Galectin_CRD"/>
</dbReference>
<dbReference type="SMART" id="SM00276">
    <property type="entry name" value="GLECT"/>
    <property type="match status" value="1"/>
</dbReference>
<evidence type="ECO:0000259" key="4">
    <source>
        <dbReference type="PROSITE" id="PS51304"/>
    </source>
</evidence>
<keyword evidence="6" id="KW-1185">Reference proteome</keyword>
<evidence type="ECO:0000256" key="3">
    <source>
        <dbReference type="SAM" id="MobiDB-lite"/>
    </source>
</evidence>
<dbReference type="SMART" id="SM00908">
    <property type="entry name" value="Gal-bind_lectin"/>
    <property type="match status" value="1"/>
</dbReference>
<dbReference type="AlphaFoldDB" id="A0AAW1N4N7"/>
<name>A0AAW1N4N7_POPJA</name>
<comment type="caution">
    <text evidence="5">The sequence shown here is derived from an EMBL/GenBank/DDBJ whole genome shotgun (WGS) entry which is preliminary data.</text>
</comment>
<feature type="region of interest" description="Disordered" evidence="3">
    <location>
        <begin position="1"/>
        <end position="41"/>
    </location>
</feature>
<feature type="domain" description="Galectin" evidence="4">
    <location>
        <begin position="38"/>
        <end position="174"/>
    </location>
</feature>
<dbReference type="Proteomes" id="UP001458880">
    <property type="component" value="Unassembled WGS sequence"/>
</dbReference>
<organism evidence="5 6">
    <name type="scientific">Popillia japonica</name>
    <name type="common">Japanese beetle</name>
    <dbReference type="NCBI Taxonomy" id="7064"/>
    <lineage>
        <taxon>Eukaryota</taxon>
        <taxon>Metazoa</taxon>
        <taxon>Ecdysozoa</taxon>
        <taxon>Arthropoda</taxon>
        <taxon>Hexapoda</taxon>
        <taxon>Insecta</taxon>
        <taxon>Pterygota</taxon>
        <taxon>Neoptera</taxon>
        <taxon>Endopterygota</taxon>
        <taxon>Coleoptera</taxon>
        <taxon>Polyphaga</taxon>
        <taxon>Scarabaeiformia</taxon>
        <taxon>Scarabaeidae</taxon>
        <taxon>Rutelinae</taxon>
        <taxon>Popillia</taxon>
    </lineage>
</organism>
<proteinExistence type="predicted"/>
<feature type="compositionally biased region" description="Basic and acidic residues" evidence="3">
    <location>
        <begin position="16"/>
        <end position="35"/>
    </location>
</feature>
<evidence type="ECO:0000256" key="1">
    <source>
        <dbReference type="ARBA" id="ARBA00022734"/>
    </source>
</evidence>
<dbReference type="Pfam" id="PF00337">
    <property type="entry name" value="Gal-bind_lectin"/>
    <property type="match status" value="1"/>
</dbReference>
<dbReference type="Gene3D" id="2.60.120.200">
    <property type="match status" value="1"/>
</dbReference>
<reference evidence="5 6" key="1">
    <citation type="journal article" date="2024" name="BMC Genomics">
        <title>De novo assembly and annotation of Popillia japonica's genome with initial clues to its potential as an invasive pest.</title>
        <authorList>
            <person name="Cucini C."/>
            <person name="Boschi S."/>
            <person name="Funari R."/>
            <person name="Cardaioli E."/>
            <person name="Iannotti N."/>
            <person name="Marturano G."/>
            <person name="Paoli F."/>
            <person name="Bruttini M."/>
            <person name="Carapelli A."/>
            <person name="Frati F."/>
            <person name="Nardi F."/>
        </authorList>
    </citation>
    <scope>NUCLEOTIDE SEQUENCE [LARGE SCALE GENOMIC DNA]</scope>
    <source>
        <strain evidence="5">DMR45628</strain>
    </source>
</reference>
<evidence type="ECO:0000313" key="6">
    <source>
        <dbReference type="Proteomes" id="UP001458880"/>
    </source>
</evidence>
<dbReference type="InterPro" id="IPR013320">
    <property type="entry name" value="ConA-like_dom_sf"/>
</dbReference>
<dbReference type="EMBL" id="JASPKY010000004">
    <property type="protein sequence ID" value="KAK9754978.1"/>
    <property type="molecule type" value="Genomic_DNA"/>
</dbReference>
<dbReference type="InterPro" id="IPR044156">
    <property type="entry name" value="Galectin-like"/>
</dbReference>
<keyword evidence="1 2" id="KW-0430">Lectin</keyword>
<evidence type="ECO:0000256" key="2">
    <source>
        <dbReference type="RuleBase" id="RU102079"/>
    </source>
</evidence>
<sequence>MEVELSNFRKSQNNSDLEKNEKEEDVSVRMSDREQTPVGWPMPNGFPPGYMIRIHGLAHRGGKRFETNFALGPEYQRSKIAFHSSFRFGEGGDLVNNSYDVDRRWEDEQREQRWNRLPISPGQYFEILILCEPTKFKVAIGGVHFCDFEHRVPFTNIKHLDIRGDVTVALISYEDNTPQQRPTIDHGYPI</sequence>
<dbReference type="SUPFAM" id="SSF49899">
    <property type="entry name" value="Concanavalin A-like lectins/glucanases"/>
    <property type="match status" value="1"/>
</dbReference>
<protein>
    <recommendedName>
        <fullName evidence="2">Galectin</fullName>
    </recommendedName>
</protein>
<dbReference type="GO" id="GO:0016936">
    <property type="term" value="F:galactoside binding"/>
    <property type="evidence" value="ECO:0007669"/>
    <property type="project" value="TreeGrafter"/>
</dbReference>
<dbReference type="GO" id="GO:0030246">
    <property type="term" value="F:carbohydrate binding"/>
    <property type="evidence" value="ECO:0007669"/>
    <property type="project" value="UniProtKB-UniRule"/>
</dbReference>
<dbReference type="PROSITE" id="PS51304">
    <property type="entry name" value="GALECTIN"/>
    <property type="match status" value="1"/>
</dbReference>
<dbReference type="PANTHER" id="PTHR11346:SF176">
    <property type="entry name" value="32 KDA BETA-GALACTOSIDE-BINDING LECTIN LEC-3"/>
    <property type="match status" value="1"/>
</dbReference>
<evidence type="ECO:0000313" key="5">
    <source>
        <dbReference type="EMBL" id="KAK9754978.1"/>
    </source>
</evidence>
<gene>
    <name evidence="5" type="ORF">QE152_g854</name>
</gene>